<gene>
    <name evidence="1" type="ORF">O181_004548</name>
</gene>
<protein>
    <submittedName>
        <fullName evidence="1">Uncharacterized protein</fullName>
    </submittedName>
</protein>
<accession>A0A9Q3BGT7</accession>
<proteinExistence type="predicted"/>
<sequence length="111" mass="13059">MYCLILSHTRGFHTIPVLEMEYKTSTHSSTGKTPKMLEKGWNPTLPYDTLTKELVNIHLKERILKIVLQKVRNHPNRCMQDPFKYSKERWNRSHKPPDFKIGNLVLVSTLN</sequence>
<evidence type="ECO:0000313" key="2">
    <source>
        <dbReference type="Proteomes" id="UP000765509"/>
    </source>
</evidence>
<name>A0A9Q3BGT7_9BASI</name>
<evidence type="ECO:0000313" key="1">
    <source>
        <dbReference type="EMBL" id="MBW0464833.1"/>
    </source>
</evidence>
<dbReference type="EMBL" id="AVOT02000891">
    <property type="protein sequence ID" value="MBW0464833.1"/>
    <property type="molecule type" value="Genomic_DNA"/>
</dbReference>
<reference evidence="1" key="1">
    <citation type="submission" date="2021-03" db="EMBL/GenBank/DDBJ databases">
        <title>Draft genome sequence of rust myrtle Austropuccinia psidii MF-1, a brazilian biotype.</title>
        <authorList>
            <person name="Quecine M.C."/>
            <person name="Pachon D.M.R."/>
            <person name="Bonatelli M.L."/>
            <person name="Correr F.H."/>
            <person name="Franceschini L.M."/>
            <person name="Leite T.F."/>
            <person name="Margarido G.R.A."/>
            <person name="Almeida C.A."/>
            <person name="Ferrarezi J.A."/>
            <person name="Labate C.A."/>
        </authorList>
    </citation>
    <scope>NUCLEOTIDE SEQUENCE</scope>
    <source>
        <strain evidence="1">MF-1</strain>
    </source>
</reference>
<keyword evidence="2" id="KW-1185">Reference proteome</keyword>
<dbReference type="AlphaFoldDB" id="A0A9Q3BGT7"/>
<comment type="caution">
    <text evidence="1">The sequence shown here is derived from an EMBL/GenBank/DDBJ whole genome shotgun (WGS) entry which is preliminary data.</text>
</comment>
<organism evidence="1 2">
    <name type="scientific">Austropuccinia psidii MF-1</name>
    <dbReference type="NCBI Taxonomy" id="1389203"/>
    <lineage>
        <taxon>Eukaryota</taxon>
        <taxon>Fungi</taxon>
        <taxon>Dikarya</taxon>
        <taxon>Basidiomycota</taxon>
        <taxon>Pucciniomycotina</taxon>
        <taxon>Pucciniomycetes</taxon>
        <taxon>Pucciniales</taxon>
        <taxon>Sphaerophragmiaceae</taxon>
        <taxon>Austropuccinia</taxon>
    </lineage>
</organism>
<dbReference type="Proteomes" id="UP000765509">
    <property type="component" value="Unassembled WGS sequence"/>
</dbReference>